<dbReference type="PANTHER" id="PTHR35218">
    <property type="entry name" value="RNASE H DOMAIN-CONTAINING PROTEIN"/>
    <property type="match status" value="1"/>
</dbReference>
<dbReference type="Gene3D" id="3.60.10.10">
    <property type="entry name" value="Endonuclease/exonuclease/phosphatase"/>
    <property type="match status" value="1"/>
</dbReference>
<dbReference type="Pfam" id="PF03372">
    <property type="entry name" value="Exo_endo_phos"/>
    <property type="match status" value="1"/>
</dbReference>
<dbReference type="InterPro" id="IPR005135">
    <property type="entry name" value="Endo/exonuclease/phosphatase"/>
</dbReference>
<evidence type="ECO:0000259" key="1">
    <source>
        <dbReference type="Pfam" id="PF03372"/>
    </source>
</evidence>
<comment type="caution">
    <text evidence="2">The sequence shown here is derived from an EMBL/GenBank/DDBJ whole genome shotgun (WGS) entry which is preliminary data.</text>
</comment>
<proteinExistence type="predicted"/>
<dbReference type="EMBL" id="JANJYI010000009">
    <property type="protein sequence ID" value="KAK2635481.1"/>
    <property type="molecule type" value="Genomic_DNA"/>
</dbReference>
<evidence type="ECO:0000313" key="3">
    <source>
        <dbReference type="Proteomes" id="UP001280121"/>
    </source>
</evidence>
<dbReference type="GO" id="GO:0003824">
    <property type="term" value="F:catalytic activity"/>
    <property type="evidence" value="ECO:0007669"/>
    <property type="project" value="InterPro"/>
</dbReference>
<keyword evidence="3" id="KW-1185">Reference proteome</keyword>
<gene>
    <name evidence="2" type="ORF">Ddye_030273</name>
</gene>
<feature type="domain" description="Endonuclease/exonuclease/phosphatase" evidence="1">
    <location>
        <begin position="5"/>
        <end position="140"/>
    </location>
</feature>
<dbReference type="InterPro" id="IPR036691">
    <property type="entry name" value="Endo/exonu/phosph_ase_sf"/>
</dbReference>
<dbReference type="Proteomes" id="UP001280121">
    <property type="component" value="Unassembled WGS sequence"/>
</dbReference>
<name>A0AAD9TGT3_9ROSI</name>
<sequence>MKILCWNVRGLRSIRAFQVLLRVKKVYQPDVLFLMETKVDHGCMENIRVKLGFGGKLVVNSERKKGGLCLLWRDGADISLLSYSKYHIDVQVLEQRMNPWRLTGFYGHPVASQRHYTWTLLRRLRDMSSLPWVYAGDFNEILEVRRSWAVLSGRIY</sequence>
<dbReference type="PANTHER" id="PTHR35218:SF9">
    <property type="entry name" value="ENDONUCLEASE_EXONUCLEASE_PHOSPHATASE DOMAIN-CONTAINING PROTEIN"/>
    <property type="match status" value="1"/>
</dbReference>
<organism evidence="2 3">
    <name type="scientific">Dipteronia dyeriana</name>
    <dbReference type="NCBI Taxonomy" id="168575"/>
    <lineage>
        <taxon>Eukaryota</taxon>
        <taxon>Viridiplantae</taxon>
        <taxon>Streptophyta</taxon>
        <taxon>Embryophyta</taxon>
        <taxon>Tracheophyta</taxon>
        <taxon>Spermatophyta</taxon>
        <taxon>Magnoliopsida</taxon>
        <taxon>eudicotyledons</taxon>
        <taxon>Gunneridae</taxon>
        <taxon>Pentapetalae</taxon>
        <taxon>rosids</taxon>
        <taxon>malvids</taxon>
        <taxon>Sapindales</taxon>
        <taxon>Sapindaceae</taxon>
        <taxon>Hippocastanoideae</taxon>
        <taxon>Acereae</taxon>
        <taxon>Dipteronia</taxon>
    </lineage>
</organism>
<accession>A0AAD9TGT3</accession>
<reference evidence="2" key="1">
    <citation type="journal article" date="2023" name="Plant J.">
        <title>Genome sequences and population genomics provide insights into the demographic history, inbreeding, and mutation load of two 'living fossil' tree species of Dipteronia.</title>
        <authorList>
            <person name="Feng Y."/>
            <person name="Comes H.P."/>
            <person name="Chen J."/>
            <person name="Zhu S."/>
            <person name="Lu R."/>
            <person name="Zhang X."/>
            <person name="Li P."/>
            <person name="Qiu J."/>
            <person name="Olsen K.M."/>
            <person name="Qiu Y."/>
        </authorList>
    </citation>
    <scope>NUCLEOTIDE SEQUENCE</scope>
    <source>
        <strain evidence="2">KIB01</strain>
    </source>
</reference>
<dbReference type="AlphaFoldDB" id="A0AAD9TGT3"/>
<protein>
    <recommendedName>
        <fullName evidence="1">Endonuclease/exonuclease/phosphatase domain-containing protein</fullName>
    </recommendedName>
</protein>
<dbReference type="SUPFAM" id="SSF56219">
    <property type="entry name" value="DNase I-like"/>
    <property type="match status" value="1"/>
</dbReference>
<evidence type="ECO:0000313" key="2">
    <source>
        <dbReference type="EMBL" id="KAK2635481.1"/>
    </source>
</evidence>